<evidence type="ECO:0000256" key="1">
    <source>
        <dbReference type="SAM" id="SignalP"/>
    </source>
</evidence>
<comment type="caution">
    <text evidence="2">The sequence shown here is derived from an EMBL/GenBank/DDBJ whole genome shotgun (WGS) entry which is preliminary data.</text>
</comment>
<organism evidence="2 3">
    <name type="scientific">Pseudomonas putida</name>
    <name type="common">Arthrobacter siderocapsulatus</name>
    <dbReference type="NCBI Taxonomy" id="303"/>
    <lineage>
        <taxon>Bacteria</taxon>
        <taxon>Pseudomonadati</taxon>
        <taxon>Pseudomonadota</taxon>
        <taxon>Gammaproteobacteria</taxon>
        <taxon>Pseudomonadales</taxon>
        <taxon>Pseudomonadaceae</taxon>
        <taxon>Pseudomonas</taxon>
    </lineage>
</organism>
<dbReference type="NCBIfam" id="TIGR02448">
    <property type="entry name" value="conserverd hypothetical protein"/>
    <property type="match status" value="1"/>
</dbReference>
<dbReference type="InterPro" id="IPR012661">
    <property type="entry name" value="CHP02448"/>
</dbReference>
<protein>
    <submittedName>
        <fullName evidence="2">Holliday junction resolvase</fullName>
    </submittedName>
</protein>
<dbReference type="Pfam" id="PF09498">
    <property type="entry name" value="DUF2388"/>
    <property type="match status" value="1"/>
</dbReference>
<dbReference type="AlphaFoldDB" id="A0A2S3W7I9"/>
<evidence type="ECO:0000313" key="3">
    <source>
        <dbReference type="Proteomes" id="UP000237194"/>
    </source>
</evidence>
<accession>A0A2S3W7I9</accession>
<sequence length="97" mass="10366">MRYLSPLLIALAGMGSAHAMDVSTQSLVVTGYVTSKVTSAPFDRKLMVQARDDAAAFVATDGLIRGVRLQAALHTLRHHAGYQSADDLELAEAILVQ</sequence>
<gene>
    <name evidence="2" type="ORF">BGP80_02615</name>
</gene>
<dbReference type="EMBL" id="MIND01000018">
    <property type="protein sequence ID" value="POF86889.1"/>
    <property type="molecule type" value="Genomic_DNA"/>
</dbReference>
<dbReference type="Proteomes" id="UP000237194">
    <property type="component" value="Unassembled WGS sequence"/>
</dbReference>
<keyword evidence="1" id="KW-0732">Signal</keyword>
<proteinExistence type="predicted"/>
<reference evidence="2 3" key="1">
    <citation type="submission" date="2016-08" db="EMBL/GenBank/DDBJ databases">
        <authorList>
            <person name="Seilhamer J.J."/>
        </authorList>
    </citation>
    <scope>NUCLEOTIDE SEQUENCE [LARGE SCALE GENOMIC DNA]</scope>
    <source>
        <strain evidence="2 3">KT-27</strain>
    </source>
</reference>
<name>A0A2S3W7I9_PSEPU</name>
<evidence type="ECO:0000313" key="2">
    <source>
        <dbReference type="EMBL" id="POF86889.1"/>
    </source>
</evidence>
<dbReference type="RefSeq" id="WP_103435411.1">
    <property type="nucleotide sequence ID" value="NZ_MIND01000018.1"/>
</dbReference>
<feature type="chain" id="PRO_5015682902" evidence="1">
    <location>
        <begin position="20"/>
        <end position="97"/>
    </location>
</feature>
<feature type="signal peptide" evidence="1">
    <location>
        <begin position="1"/>
        <end position="19"/>
    </location>
</feature>
<reference evidence="2 3" key="2">
    <citation type="submission" date="2018-03" db="EMBL/GenBank/DDBJ databases">
        <title>Draft genome of Pseudomonas putida strain KT-27.</title>
        <authorList>
            <person name="Yoshizawa S."/>
            <person name="Khan N.H."/>
            <person name="Nishimura M."/>
            <person name="Chiura H.X."/>
            <person name="Ogura Y."/>
            <person name="Hayashi T."/>
            <person name="Kogure K."/>
        </authorList>
    </citation>
    <scope>NUCLEOTIDE SEQUENCE [LARGE SCALE GENOMIC DNA]</scope>
    <source>
        <strain evidence="2 3">KT-27</strain>
    </source>
</reference>